<feature type="compositionally biased region" description="Basic and acidic residues" evidence="1">
    <location>
        <begin position="233"/>
        <end position="247"/>
    </location>
</feature>
<feature type="region of interest" description="Disordered" evidence="1">
    <location>
        <begin position="200"/>
        <end position="247"/>
    </location>
</feature>
<feature type="compositionally biased region" description="Pro residues" evidence="1">
    <location>
        <begin position="105"/>
        <end position="115"/>
    </location>
</feature>
<feature type="compositionally biased region" description="Low complexity" evidence="1">
    <location>
        <begin position="90"/>
        <end position="101"/>
    </location>
</feature>
<feature type="compositionally biased region" description="Low complexity" evidence="1">
    <location>
        <begin position="214"/>
        <end position="223"/>
    </location>
</feature>
<evidence type="ECO:0000313" key="3">
    <source>
        <dbReference type="Proteomes" id="UP000317344"/>
    </source>
</evidence>
<feature type="compositionally biased region" description="Low complexity" evidence="1">
    <location>
        <begin position="19"/>
        <end position="51"/>
    </location>
</feature>
<dbReference type="EMBL" id="CP041765">
    <property type="protein sequence ID" value="QDQ96162.1"/>
    <property type="molecule type" value="Genomic_DNA"/>
</dbReference>
<sequence length="247" mass="23703">MTNPASHGDEGSGEGAAGSGARARARLSSLAGTARASTGPAIKGVGRFVGDARARRRAARGGQTTSGVDGGAQQPGDKARPVGVPEPGTAAPAADAASAPDVQPQEPPAAGPAPHGPAAAALDTGKRLGVAALGAGWKAGTVAVGVGRKAGSAAVGVGKKAALQGVDAYEKSVETAMETQKKMFGSTGISAVDDAVASHTTRVGESTAGAAKTARGALGGDADAAPEDSGAANDKRAAADERTGEQP</sequence>
<proteinExistence type="predicted"/>
<dbReference type="AlphaFoldDB" id="A0A516WZA5"/>
<protein>
    <submittedName>
        <fullName evidence="2">Uncharacterized protein</fullName>
    </submittedName>
</protein>
<gene>
    <name evidence="2" type="ORF">FO059_00875</name>
</gene>
<evidence type="ECO:0000256" key="1">
    <source>
        <dbReference type="SAM" id="MobiDB-lite"/>
    </source>
</evidence>
<keyword evidence="3" id="KW-1185">Reference proteome</keyword>
<evidence type="ECO:0000313" key="2">
    <source>
        <dbReference type="EMBL" id="QDQ96162.1"/>
    </source>
</evidence>
<dbReference type="RefSeq" id="WP_143905576.1">
    <property type="nucleotide sequence ID" value="NZ_CP041765.1"/>
</dbReference>
<organism evidence="2 3">
    <name type="scientific">Tomitella fengzijianii</name>
    <dbReference type="NCBI Taxonomy" id="2597660"/>
    <lineage>
        <taxon>Bacteria</taxon>
        <taxon>Bacillati</taxon>
        <taxon>Actinomycetota</taxon>
        <taxon>Actinomycetes</taxon>
        <taxon>Mycobacteriales</taxon>
        <taxon>Tomitella</taxon>
    </lineage>
</organism>
<name>A0A516WZA5_9ACTN</name>
<accession>A0A516WZA5</accession>
<reference evidence="2 3" key="1">
    <citation type="submission" date="2019-07" db="EMBL/GenBank/DDBJ databases">
        <title>Tomitella cavernea sp. nov., an actinomycete isolated from soil.</title>
        <authorList>
            <person name="Cheng J."/>
        </authorList>
    </citation>
    <scope>NUCLEOTIDE SEQUENCE [LARGE SCALE GENOMIC DNA]</scope>
    <source>
        <strain evidence="2 3">HY188</strain>
    </source>
</reference>
<dbReference type="Proteomes" id="UP000317344">
    <property type="component" value="Chromosome"/>
</dbReference>
<dbReference type="KEGG" id="toy:FO059_00875"/>
<reference evidence="2 3" key="2">
    <citation type="submission" date="2019-07" db="EMBL/GenBank/DDBJ databases">
        <authorList>
            <person name="Huang Y."/>
        </authorList>
    </citation>
    <scope>NUCLEOTIDE SEQUENCE [LARGE SCALE GENOMIC DNA]</scope>
    <source>
        <strain evidence="2 3">HY188</strain>
    </source>
</reference>
<feature type="region of interest" description="Disordered" evidence="1">
    <location>
        <begin position="1"/>
        <end position="122"/>
    </location>
</feature>